<feature type="compositionally biased region" description="Polar residues" evidence="1">
    <location>
        <begin position="1"/>
        <end position="17"/>
    </location>
</feature>
<reference evidence="3 4" key="1">
    <citation type="submission" date="2024-10" db="EMBL/GenBank/DDBJ databases">
        <authorList>
            <person name="Kim D."/>
        </authorList>
    </citation>
    <scope>NUCLEOTIDE SEQUENCE [LARGE SCALE GENOMIC DNA]</scope>
    <source>
        <strain evidence="3">Taebaek</strain>
    </source>
</reference>
<organism evidence="3 4">
    <name type="scientific">Heterodera schachtii</name>
    <name type="common">Sugarbeet cyst nematode worm</name>
    <name type="synonym">Tylenchus schachtii</name>
    <dbReference type="NCBI Taxonomy" id="97005"/>
    <lineage>
        <taxon>Eukaryota</taxon>
        <taxon>Metazoa</taxon>
        <taxon>Ecdysozoa</taxon>
        <taxon>Nematoda</taxon>
        <taxon>Chromadorea</taxon>
        <taxon>Rhabditida</taxon>
        <taxon>Tylenchina</taxon>
        <taxon>Tylenchomorpha</taxon>
        <taxon>Tylenchoidea</taxon>
        <taxon>Heteroderidae</taxon>
        <taxon>Heteroderinae</taxon>
        <taxon>Heterodera</taxon>
    </lineage>
</organism>
<dbReference type="Proteomes" id="UP001620645">
    <property type="component" value="Unassembled WGS sequence"/>
</dbReference>
<dbReference type="EMBL" id="JBICCN010000254">
    <property type="protein sequence ID" value="KAL3082921.1"/>
    <property type="molecule type" value="Genomic_DNA"/>
</dbReference>
<dbReference type="AlphaFoldDB" id="A0ABD2IUK7"/>
<proteinExistence type="predicted"/>
<keyword evidence="2" id="KW-1133">Transmembrane helix</keyword>
<dbReference type="InterPro" id="IPR040350">
    <property type="entry name" value="TMEM272"/>
</dbReference>
<comment type="caution">
    <text evidence="3">The sequence shown here is derived from an EMBL/GenBank/DDBJ whole genome shotgun (WGS) entry which is preliminary data.</text>
</comment>
<accession>A0ABD2IUK7</accession>
<dbReference type="PANTHER" id="PTHR33444:SF8">
    <property type="entry name" value="MARVEL DOMAIN-CONTAINING PROTEIN"/>
    <property type="match status" value="1"/>
</dbReference>
<feature type="transmembrane region" description="Helical" evidence="2">
    <location>
        <begin position="262"/>
        <end position="285"/>
    </location>
</feature>
<dbReference type="PANTHER" id="PTHR33444">
    <property type="entry name" value="SI:DKEY-19B23.12-RELATED"/>
    <property type="match status" value="1"/>
</dbReference>
<evidence type="ECO:0000313" key="4">
    <source>
        <dbReference type="Proteomes" id="UP001620645"/>
    </source>
</evidence>
<sequence length="427" mass="47704">MLANFGTDTAAPTQNTDRTQRKAIVNAPSSATHRNVLFAPRLCLLHSLLLTMSRKWRKVKMVSKRRYNSVERFTSLHLSEFEQRQQLRPMDHSPIGISEPPPTRADFPMPTSMAPPSPSQQQQMAHPFSLMRRRSHEQLQIPNASAQALLRVPPVYSQQKGIAVPSSFASSSVPYAQQQQQPRQYPQNSVQSSPHSHSLSAAYAHPQPLFMPSSTSSPPFQPLQIRPQQSPAAIPNIRHSSVPRGDDFDRANASPKNKIPPAVWAVFSVLEVLFGIVSLFVGALNANPYNCLIQPNVPIYLILSGILLILNGAARLFLSLSASPTESAKRRDTRQMRRSNGRRPALTYAVEGIGLLAILVVLILGSVWVYGASRYMHSQLYMFERHFCEHTLYWFAWWSVTIHLALFALLILLGIVVLIFGAIPGRK</sequence>
<gene>
    <name evidence="3" type="ORF">niasHS_010723</name>
</gene>
<keyword evidence="4" id="KW-1185">Reference proteome</keyword>
<keyword evidence="2" id="KW-0812">Transmembrane</keyword>
<protein>
    <submittedName>
        <fullName evidence="3">Uncharacterized protein</fullName>
    </submittedName>
</protein>
<keyword evidence="2" id="KW-0472">Membrane</keyword>
<name>A0ABD2IUK7_HETSC</name>
<feature type="transmembrane region" description="Helical" evidence="2">
    <location>
        <begin position="345"/>
        <end position="371"/>
    </location>
</feature>
<feature type="region of interest" description="Disordered" evidence="1">
    <location>
        <begin position="91"/>
        <end position="126"/>
    </location>
</feature>
<feature type="transmembrane region" description="Helical" evidence="2">
    <location>
        <begin position="297"/>
        <end position="324"/>
    </location>
</feature>
<feature type="region of interest" description="Disordered" evidence="1">
    <location>
        <begin position="1"/>
        <end position="21"/>
    </location>
</feature>
<evidence type="ECO:0000256" key="2">
    <source>
        <dbReference type="SAM" id="Phobius"/>
    </source>
</evidence>
<feature type="transmembrane region" description="Helical" evidence="2">
    <location>
        <begin position="391"/>
        <end position="423"/>
    </location>
</feature>
<evidence type="ECO:0000313" key="3">
    <source>
        <dbReference type="EMBL" id="KAL3082921.1"/>
    </source>
</evidence>
<evidence type="ECO:0000256" key="1">
    <source>
        <dbReference type="SAM" id="MobiDB-lite"/>
    </source>
</evidence>
<feature type="region of interest" description="Disordered" evidence="1">
    <location>
        <begin position="173"/>
        <end position="198"/>
    </location>
</feature>
<feature type="region of interest" description="Disordered" evidence="1">
    <location>
        <begin position="211"/>
        <end position="254"/>
    </location>
</feature>